<dbReference type="Proteomes" id="UP000255066">
    <property type="component" value="Unassembled WGS sequence"/>
</dbReference>
<evidence type="ECO:0000313" key="1">
    <source>
        <dbReference type="EMBL" id="KTC74283.1"/>
    </source>
</evidence>
<sequence length="55" mass="6670">MESQDFNEFDSEINNDDANIVDAVCETASSKRLERRRRIEDLMEERRLKEEMEEF</sequence>
<dbReference type="Pfam" id="PF26620">
    <property type="entry name" value="DUF8197"/>
    <property type="match status" value="1"/>
</dbReference>
<evidence type="ECO:0000313" key="4">
    <source>
        <dbReference type="Proteomes" id="UP000255066"/>
    </source>
</evidence>
<gene>
    <name evidence="1" type="ORF">Lbir_0869</name>
    <name evidence="2" type="ORF">NCTC12437_02393</name>
</gene>
<keyword evidence="3" id="KW-1185">Reference proteome</keyword>
<dbReference type="EMBL" id="LNXT01000011">
    <property type="protein sequence ID" value="KTC74283.1"/>
    <property type="molecule type" value="Genomic_DNA"/>
</dbReference>
<protein>
    <submittedName>
        <fullName evidence="2">Uncharacterized protein</fullName>
    </submittedName>
</protein>
<dbReference type="RefSeq" id="WP_165483342.1">
    <property type="nucleotide sequence ID" value="NZ_CAAAHV010000001.1"/>
</dbReference>
<reference evidence="2 4" key="2">
    <citation type="submission" date="2018-06" db="EMBL/GenBank/DDBJ databases">
        <authorList>
            <consortium name="Pathogen Informatics"/>
            <person name="Doyle S."/>
        </authorList>
    </citation>
    <scope>NUCLEOTIDE SEQUENCE [LARGE SCALE GENOMIC DNA]</scope>
    <source>
        <strain evidence="2 4">NCTC12437</strain>
    </source>
</reference>
<evidence type="ECO:0000313" key="3">
    <source>
        <dbReference type="Proteomes" id="UP000054735"/>
    </source>
</evidence>
<reference evidence="1 3" key="1">
    <citation type="submission" date="2015-11" db="EMBL/GenBank/DDBJ databases">
        <title>Genomic analysis of 38 Legionella species identifies large and diverse effector repertoires.</title>
        <authorList>
            <person name="Burstein D."/>
            <person name="Amaro F."/>
            <person name="Zusman T."/>
            <person name="Lifshitz Z."/>
            <person name="Cohen O."/>
            <person name="Gilbert J.A."/>
            <person name="Pupko T."/>
            <person name="Shuman H.A."/>
            <person name="Segal G."/>
        </authorList>
    </citation>
    <scope>NUCLEOTIDE SEQUENCE [LARGE SCALE GENOMIC DNA]</scope>
    <source>
        <strain evidence="1 3">CDC#1407-AL-14</strain>
    </source>
</reference>
<accession>A0A378IBQ2</accession>
<dbReference type="STRING" id="28083.Lbir_0869"/>
<dbReference type="NCBIfam" id="NF046101">
    <property type="entry name" value="PA3496_fam"/>
    <property type="match status" value="1"/>
</dbReference>
<dbReference type="Proteomes" id="UP000054735">
    <property type="component" value="Unassembled WGS sequence"/>
</dbReference>
<dbReference type="InterPro" id="IPR058510">
    <property type="entry name" value="DUF8197"/>
</dbReference>
<organism evidence="2 4">
    <name type="scientific">Legionella birminghamensis</name>
    <dbReference type="NCBI Taxonomy" id="28083"/>
    <lineage>
        <taxon>Bacteria</taxon>
        <taxon>Pseudomonadati</taxon>
        <taxon>Pseudomonadota</taxon>
        <taxon>Gammaproteobacteria</taxon>
        <taxon>Legionellales</taxon>
        <taxon>Legionellaceae</taxon>
        <taxon>Legionella</taxon>
    </lineage>
</organism>
<dbReference type="InterPro" id="IPR058059">
    <property type="entry name" value="PA3496-like"/>
</dbReference>
<dbReference type="AlphaFoldDB" id="A0A378IBQ2"/>
<evidence type="ECO:0000313" key="2">
    <source>
        <dbReference type="EMBL" id="STX32599.1"/>
    </source>
</evidence>
<proteinExistence type="predicted"/>
<dbReference type="EMBL" id="UGNW01000001">
    <property type="protein sequence ID" value="STX32599.1"/>
    <property type="molecule type" value="Genomic_DNA"/>
</dbReference>
<name>A0A378IBQ2_9GAMM</name>